<sequence>MFPDNVTVLVLGYAGVASSGIEPKQLGLEGLCDLAPPGCFLIHFTMSSPVRTWLAASLSAAFSGSRSAYTRATVKFLASSFPMLLASFLKVLSSRAASEKSVD</sequence>
<keyword evidence="2" id="KW-1185">Reference proteome</keyword>
<accession>A0ACB9N6A2</accession>
<evidence type="ECO:0000313" key="1">
    <source>
        <dbReference type="EMBL" id="KAI4331397.1"/>
    </source>
</evidence>
<protein>
    <submittedName>
        <fullName evidence="1">Uncharacterized protein</fullName>
    </submittedName>
</protein>
<reference evidence="2" key="1">
    <citation type="journal article" date="2023" name="Front. Plant Sci.">
        <title>Chromosomal-level genome assembly of Melastoma candidum provides insights into trichome evolution.</title>
        <authorList>
            <person name="Zhong Y."/>
            <person name="Wu W."/>
            <person name="Sun C."/>
            <person name="Zou P."/>
            <person name="Liu Y."/>
            <person name="Dai S."/>
            <person name="Zhou R."/>
        </authorList>
    </citation>
    <scope>NUCLEOTIDE SEQUENCE [LARGE SCALE GENOMIC DNA]</scope>
</reference>
<comment type="caution">
    <text evidence="1">The sequence shown here is derived from an EMBL/GenBank/DDBJ whole genome shotgun (WGS) entry which is preliminary data.</text>
</comment>
<gene>
    <name evidence="1" type="ORF">MLD38_029587</name>
</gene>
<proteinExistence type="predicted"/>
<name>A0ACB9N6A2_9MYRT</name>
<dbReference type="Proteomes" id="UP001057402">
    <property type="component" value="Chromosome 8"/>
</dbReference>
<dbReference type="EMBL" id="CM042887">
    <property type="protein sequence ID" value="KAI4331397.1"/>
    <property type="molecule type" value="Genomic_DNA"/>
</dbReference>
<organism evidence="1 2">
    <name type="scientific">Melastoma candidum</name>
    <dbReference type="NCBI Taxonomy" id="119954"/>
    <lineage>
        <taxon>Eukaryota</taxon>
        <taxon>Viridiplantae</taxon>
        <taxon>Streptophyta</taxon>
        <taxon>Embryophyta</taxon>
        <taxon>Tracheophyta</taxon>
        <taxon>Spermatophyta</taxon>
        <taxon>Magnoliopsida</taxon>
        <taxon>eudicotyledons</taxon>
        <taxon>Gunneridae</taxon>
        <taxon>Pentapetalae</taxon>
        <taxon>rosids</taxon>
        <taxon>malvids</taxon>
        <taxon>Myrtales</taxon>
        <taxon>Melastomataceae</taxon>
        <taxon>Melastomatoideae</taxon>
        <taxon>Melastomateae</taxon>
        <taxon>Melastoma</taxon>
    </lineage>
</organism>
<evidence type="ECO:0000313" key="2">
    <source>
        <dbReference type="Proteomes" id="UP001057402"/>
    </source>
</evidence>